<evidence type="ECO:0000259" key="4">
    <source>
        <dbReference type="Pfam" id="PF26140"/>
    </source>
</evidence>
<dbReference type="SUPFAM" id="SSF48371">
    <property type="entry name" value="ARM repeat"/>
    <property type="match status" value="1"/>
</dbReference>
<sequence length="1130" mass="126985">MVKRISNDGDDGASAYRKRQKVVHEPPTSEEVTSADQLRNLLTFDQDLRNARHGLQSFKGLLDNIVAGDGDQRTNVQILQQYLESVKPRDTSEDAVFLVDVMEMWSFAAQVGNEGVMSSVAVVLALLLQAVSGSLQLVRHGLGICQTLIQERQLKSLSKNLSSDKNKGFILSPTLRMLREAVCLDGGAYAKRIFRARDFTLTSLGRNLEIGHVGVSPEEMRKASVRTNAIRFFLSLLKYLQSDGRKELLTQKDLLSRLTFLLKSDPPYLVLEILESLKTHVLMDDKIPREVKFRSFNTRTLMRLLALNTYSSDDNATDETSTVSYKAHKFLTYVCTNPGAGVLYPSTGLYPKESDDDLTGQGTSSGSDGAFVVDKYKDDVPVYNLVLAEFAQKLRPWSSIKHSELLVAIFMAAPELTYKYFLSNRSFTFEPKLSMTWIGYAAFLFNTMRIPLPARFGDRVRYTKAPPPTSILLDNLIPLPINQKVLIRCLSPKSHLTSFFATRILIVALEKLTDALKVHDEASNSKNGNWIEARRRLIDAFCQRIPDMKEVVRSYKGIPAENILHRTMASRLIRLYYEVIPRVALAANFDVSPFFTEVLKKLNQETEKPEDESLLVMELENLVSIASYSPGMRWFSKIDKLVDGAASSPYTALVRILSGKNRELPFHQLKQVLGAVAVENQLVTKASLLTPLYEALQSTLSEMKASQMEKIWSFVDNSINRCASSPIKYLDLMETYLKEGGVTRSNGAAALLNVTMVEQLSYFLGSAKPDEQAALAKFLSSYFNASYSLKHAKPAIKALYRRISEQFPKTIKLKSLRKADKSDHVDEDEGMADAEDVVGKHSKTGSTLDLSKLEEMLHVPFAEKEDNAALVKWTTKNVEDLVEDGWAAALIRLLLSTHTSIRKEAFTNILKMAAKIKESSYEEKDQVWLLLSELAESSRSQVDIGPVPSAFPAFAIHALDVLKNPLHPLYPKINAFLTRGPVWSLEKLPMAHDILHGEPSEDDKYYTEITWLLVYLLDSLRAPFDLGVFHKKRWFEKVLVLGGNPYLRLNLRTRVLRLIYRATCIDGGSTTLVTRFGILSWLDARRAACETSDEAEVVSALMRRVWETCDQEKVVAWSKGGVKKLLANLV</sequence>
<dbReference type="PANTHER" id="PTHR13500">
    <property type="entry name" value="NUCLEOLAR PRERIBOSOMAL-ASSOCIATED PROTEIN 1"/>
    <property type="match status" value="1"/>
</dbReference>
<gene>
    <name evidence="5" type="ORF">B0J13DRAFT_505623</name>
</gene>
<evidence type="ECO:0000259" key="2">
    <source>
        <dbReference type="Pfam" id="PF11707"/>
    </source>
</evidence>
<dbReference type="AlphaFoldDB" id="A0A9P9IVJ2"/>
<dbReference type="InterPro" id="IPR016024">
    <property type="entry name" value="ARM-type_fold"/>
</dbReference>
<dbReference type="GO" id="GO:0000466">
    <property type="term" value="P:maturation of 5.8S rRNA from tricistronic rRNA transcript (SSU-rRNA, 5.8S rRNA, LSU-rRNA)"/>
    <property type="evidence" value="ECO:0007669"/>
    <property type="project" value="TreeGrafter"/>
</dbReference>
<protein>
    <submittedName>
        <fullName evidence="5">Ribosome 60S biogenesis N-terminal-domain-containing protein</fullName>
    </submittedName>
</protein>
<evidence type="ECO:0000313" key="6">
    <source>
        <dbReference type="Proteomes" id="UP000717696"/>
    </source>
</evidence>
<comment type="caution">
    <text evidence="5">The sequence shown here is derived from an EMBL/GenBank/DDBJ whole genome shotgun (WGS) entry which is preliminary data.</text>
</comment>
<organism evidence="5 6">
    <name type="scientific">Dactylonectria estremocensis</name>
    <dbReference type="NCBI Taxonomy" id="1079267"/>
    <lineage>
        <taxon>Eukaryota</taxon>
        <taxon>Fungi</taxon>
        <taxon>Dikarya</taxon>
        <taxon>Ascomycota</taxon>
        <taxon>Pezizomycotina</taxon>
        <taxon>Sordariomycetes</taxon>
        <taxon>Hypocreomycetidae</taxon>
        <taxon>Hypocreales</taxon>
        <taxon>Nectriaceae</taxon>
        <taxon>Dactylonectria</taxon>
    </lineage>
</organism>
<evidence type="ECO:0000259" key="3">
    <source>
        <dbReference type="Pfam" id="PF16201"/>
    </source>
</evidence>
<proteinExistence type="predicted"/>
<dbReference type="InterPro" id="IPR032436">
    <property type="entry name" value="URB1_C"/>
</dbReference>
<dbReference type="EMBL" id="JAGMUU010000015">
    <property type="protein sequence ID" value="KAH7137133.1"/>
    <property type="molecule type" value="Genomic_DNA"/>
</dbReference>
<dbReference type="InterPro" id="IPR021714">
    <property type="entry name" value="URB1_N"/>
</dbReference>
<name>A0A9P9IVJ2_9HYPO</name>
<dbReference type="GO" id="GO:0000463">
    <property type="term" value="P:maturation of LSU-rRNA from tricistronic rRNA transcript (SSU-rRNA, 5.8S rRNA, LSU-rRNA)"/>
    <property type="evidence" value="ECO:0007669"/>
    <property type="project" value="TreeGrafter"/>
</dbReference>
<evidence type="ECO:0000256" key="1">
    <source>
        <dbReference type="SAM" id="MobiDB-lite"/>
    </source>
</evidence>
<dbReference type="OrthoDB" id="72892at2759"/>
<feature type="domain" description="URB1 central HEAT repeat" evidence="4">
    <location>
        <begin position="629"/>
        <end position="819"/>
    </location>
</feature>
<dbReference type="Pfam" id="PF16201">
    <property type="entry name" value="NopRA1"/>
    <property type="match status" value="1"/>
</dbReference>
<dbReference type="InterPro" id="IPR039844">
    <property type="entry name" value="URB1"/>
</dbReference>
<keyword evidence="6" id="KW-1185">Reference proteome</keyword>
<evidence type="ECO:0000313" key="5">
    <source>
        <dbReference type="EMBL" id="KAH7137133.1"/>
    </source>
</evidence>
<dbReference type="PANTHER" id="PTHR13500:SF0">
    <property type="entry name" value="NUCLEOLAR PRE-RIBOSOMAL-ASSOCIATED PROTEIN 1"/>
    <property type="match status" value="1"/>
</dbReference>
<feature type="region of interest" description="Disordered" evidence="1">
    <location>
        <begin position="1"/>
        <end position="32"/>
    </location>
</feature>
<accession>A0A9P9IVJ2</accession>
<dbReference type="Pfam" id="PF26140">
    <property type="entry name" value="HEAT_URB1"/>
    <property type="match status" value="1"/>
</dbReference>
<feature type="domain" description="URB1 C-terminal" evidence="3">
    <location>
        <begin position="888"/>
        <end position="1081"/>
    </location>
</feature>
<dbReference type="Proteomes" id="UP000717696">
    <property type="component" value="Unassembled WGS sequence"/>
</dbReference>
<dbReference type="InterPro" id="IPR059018">
    <property type="entry name" value="HEAT_URB1"/>
</dbReference>
<dbReference type="Pfam" id="PF11707">
    <property type="entry name" value="Npa1"/>
    <property type="match status" value="1"/>
</dbReference>
<feature type="domain" description="URB1 N-terminal" evidence="2">
    <location>
        <begin position="100"/>
        <end position="440"/>
    </location>
</feature>
<reference evidence="5" key="1">
    <citation type="journal article" date="2021" name="Nat. Commun.">
        <title>Genetic determinants of endophytism in the Arabidopsis root mycobiome.</title>
        <authorList>
            <person name="Mesny F."/>
            <person name="Miyauchi S."/>
            <person name="Thiergart T."/>
            <person name="Pickel B."/>
            <person name="Atanasova L."/>
            <person name="Karlsson M."/>
            <person name="Huettel B."/>
            <person name="Barry K.W."/>
            <person name="Haridas S."/>
            <person name="Chen C."/>
            <person name="Bauer D."/>
            <person name="Andreopoulos W."/>
            <person name="Pangilinan J."/>
            <person name="LaButti K."/>
            <person name="Riley R."/>
            <person name="Lipzen A."/>
            <person name="Clum A."/>
            <person name="Drula E."/>
            <person name="Henrissat B."/>
            <person name="Kohler A."/>
            <person name="Grigoriev I.V."/>
            <person name="Martin F.M."/>
            <person name="Hacquard S."/>
        </authorList>
    </citation>
    <scope>NUCLEOTIDE SEQUENCE</scope>
    <source>
        <strain evidence="5">MPI-CAGE-AT-0021</strain>
    </source>
</reference>
<dbReference type="GO" id="GO:0005730">
    <property type="term" value="C:nucleolus"/>
    <property type="evidence" value="ECO:0007669"/>
    <property type="project" value="TreeGrafter"/>
</dbReference>